<name>A0AAU9RYS4_THLAR</name>
<keyword evidence="3" id="KW-1185">Reference proteome</keyword>
<reference evidence="2 3" key="1">
    <citation type="submission" date="2022-03" db="EMBL/GenBank/DDBJ databases">
        <authorList>
            <person name="Nunn A."/>
            <person name="Chopra R."/>
            <person name="Nunn A."/>
            <person name="Contreras Garrido A."/>
        </authorList>
    </citation>
    <scope>NUCLEOTIDE SEQUENCE [LARGE SCALE GENOMIC DNA]</scope>
</reference>
<dbReference type="AlphaFoldDB" id="A0AAU9RYS4"/>
<sequence>MVRAVEQEPESYRSRLFDFEKTKEKNSSPSHVKIRNSDSALRSEDPDIDDETVFKKNAASSVRTMLRLRPPLAKDEPPQPCEATDEELQEKTGKGDNILYSCSNLSLRLVSHLEGYCVAR</sequence>
<evidence type="ECO:0000256" key="1">
    <source>
        <dbReference type="SAM" id="MobiDB-lite"/>
    </source>
</evidence>
<organism evidence="2 3">
    <name type="scientific">Thlaspi arvense</name>
    <name type="common">Field penny-cress</name>
    <dbReference type="NCBI Taxonomy" id="13288"/>
    <lineage>
        <taxon>Eukaryota</taxon>
        <taxon>Viridiplantae</taxon>
        <taxon>Streptophyta</taxon>
        <taxon>Embryophyta</taxon>
        <taxon>Tracheophyta</taxon>
        <taxon>Spermatophyta</taxon>
        <taxon>Magnoliopsida</taxon>
        <taxon>eudicotyledons</taxon>
        <taxon>Gunneridae</taxon>
        <taxon>Pentapetalae</taxon>
        <taxon>rosids</taxon>
        <taxon>malvids</taxon>
        <taxon>Brassicales</taxon>
        <taxon>Brassicaceae</taxon>
        <taxon>Thlaspideae</taxon>
        <taxon>Thlaspi</taxon>
    </lineage>
</organism>
<gene>
    <name evidence="2" type="ORF">TAV2_LOCUS9291</name>
</gene>
<dbReference type="EMBL" id="OU466859">
    <property type="protein sequence ID" value="CAH2053572.1"/>
    <property type="molecule type" value="Genomic_DNA"/>
</dbReference>
<evidence type="ECO:0000313" key="3">
    <source>
        <dbReference type="Proteomes" id="UP000836841"/>
    </source>
</evidence>
<feature type="compositionally biased region" description="Basic and acidic residues" evidence="1">
    <location>
        <begin position="10"/>
        <end position="26"/>
    </location>
</feature>
<evidence type="ECO:0000313" key="2">
    <source>
        <dbReference type="EMBL" id="CAH2053572.1"/>
    </source>
</evidence>
<dbReference type="Proteomes" id="UP000836841">
    <property type="component" value="Chromosome 3"/>
</dbReference>
<proteinExistence type="predicted"/>
<protein>
    <submittedName>
        <fullName evidence="2">Uncharacterized protein</fullName>
    </submittedName>
</protein>
<feature type="region of interest" description="Disordered" evidence="1">
    <location>
        <begin position="70"/>
        <end position="92"/>
    </location>
</feature>
<feature type="region of interest" description="Disordered" evidence="1">
    <location>
        <begin position="1"/>
        <end position="48"/>
    </location>
</feature>
<accession>A0AAU9RYS4</accession>